<dbReference type="PRINTS" id="PR01398">
    <property type="entry name" value="ISCHRISMTASE"/>
</dbReference>
<dbReference type="InterPro" id="IPR016291">
    <property type="entry name" value="Isochorismatase"/>
</dbReference>
<protein>
    <submittedName>
        <fullName evidence="3">Isochorismatase family protein</fullName>
    </submittedName>
</protein>
<dbReference type="Pfam" id="PF00857">
    <property type="entry name" value="Isochorismatase"/>
    <property type="match status" value="1"/>
</dbReference>
<proteinExistence type="predicted"/>
<dbReference type="SUPFAM" id="SSF52499">
    <property type="entry name" value="Isochorismatase-like hydrolases"/>
    <property type="match status" value="1"/>
</dbReference>
<keyword evidence="1" id="KW-0378">Hydrolase</keyword>
<name>A0ABW3M5Z3_9PSEU</name>
<evidence type="ECO:0000313" key="3">
    <source>
        <dbReference type="EMBL" id="MFD1044769.1"/>
    </source>
</evidence>
<dbReference type="Gene3D" id="3.40.50.850">
    <property type="entry name" value="Isochorismatase-like"/>
    <property type="match status" value="1"/>
</dbReference>
<dbReference type="EMBL" id="JBHTIS010000121">
    <property type="protein sequence ID" value="MFD1044769.1"/>
    <property type="molecule type" value="Genomic_DNA"/>
</dbReference>
<dbReference type="InterPro" id="IPR036380">
    <property type="entry name" value="Isochorismatase-like_sf"/>
</dbReference>
<keyword evidence="4" id="KW-1185">Reference proteome</keyword>
<evidence type="ECO:0000259" key="2">
    <source>
        <dbReference type="Pfam" id="PF00857"/>
    </source>
</evidence>
<evidence type="ECO:0000256" key="1">
    <source>
        <dbReference type="ARBA" id="ARBA00022801"/>
    </source>
</evidence>
<accession>A0ABW3M5Z3</accession>
<dbReference type="Proteomes" id="UP001597045">
    <property type="component" value="Unassembled WGS sequence"/>
</dbReference>
<dbReference type="PANTHER" id="PTHR43540">
    <property type="entry name" value="PEROXYUREIDOACRYLATE/UREIDOACRYLATE AMIDOHYDROLASE-RELATED"/>
    <property type="match status" value="1"/>
</dbReference>
<evidence type="ECO:0000313" key="4">
    <source>
        <dbReference type="Proteomes" id="UP001597045"/>
    </source>
</evidence>
<dbReference type="InterPro" id="IPR050272">
    <property type="entry name" value="Isochorismatase-like_hydrls"/>
</dbReference>
<dbReference type="PANTHER" id="PTHR43540:SF3">
    <property type="entry name" value="ENTEROBACTIN SYNTHASE COMPONENT B"/>
    <property type="match status" value="1"/>
</dbReference>
<organism evidence="3 4">
    <name type="scientific">Kibdelosporangium lantanae</name>
    <dbReference type="NCBI Taxonomy" id="1497396"/>
    <lineage>
        <taxon>Bacteria</taxon>
        <taxon>Bacillati</taxon>
        <taxon>Actinomycetota</taxon>
        <taxon>Actinomycetes</taxon>
        <taxon>Pseudonocardiales</taxon>
        <taxon>Pseudonocardiaceae</taxon>
        <taxon>Kibdelosporangium</taxon>
    </lineage>
</organism>
<feature type="domain" description="Isochorismatase-like" evidence="2">
    <location>
        <begin position="59"/>
        <end position="230"/>
    </location>
</feature>
<reference evidence="4" key="1">
    <citation type="journal article" date="2019" name="Int. J. Syst. Evol. Microbiol.">
        <title>The Global Catalogue of Microorganisms (GCM) 10K type strain sequencing project: providing services to taxonomists for standard genome sequencing and annotation.</title>
        <authorList>
            <consortium name="The Broad Institute Genomics Platform"/>
            <consortium name="The Broad Institute Genome Sequencing Center for Infectious Disease"/>
            <person name="Wu L."/>
            <person name="Ma J."/>
        </authorList>
    </citation>
    <scope>NUCLEOTIDE SEQUENCE [LARGE SCALE GENOMIC DNA]</scope>
    <source>
        <strain evidence="4">JCM 31486</strain>
    </source>
</reference>
<gene>
    <name evidence="3" type="ORF">ACFQ1S_03740</name>
</gene>
<dbReference type="InterPro" id="IPR000868">
    <property type="entry name" value="Isochorismatase-like_dom"/>
</dbReference>
<comment type="caution">
    <text evidence="3">The sequence shown here is derived from an EMBL/GenBank/DDBJ whole genome shotgun (WGS) entry which is preliminary data.</text>
</comment>
<sequence length="238" mass="26591">MTSVLERISVDRVVFSVEFMPPRDDADERILWRSIRELEGLSDLPTNRVDWTLSADRAVLLVHDMQNYFLRAFTPNTSPVTELVANVRHLTARCRALAIPVVYSAQPGGQTTEQRGLQLDMWGRGISADPKDAEILPAVEPSKSDIRMTKWRYNAFHRTTLDTVLAERDQLVITGIYAHIGCLMTAADAFMRDIQSFFVADAVADFSRADHDMALRYAAGRCGVVTTTTDLLTSLEGA</sequence>